<reference evidence="3 4" key="1">
    <citation type="submission" date="2024-09" db="EMBL/GenBank/DDBJ databases">
        <authorList>
            <person name="Sun Q."/>
            <person name="Mori K."/>
        </authorList>
    </citation>
    <scope>NUCLEOTIDE SEQUENCE [LARGE SCALE GENOMIC DNA]</scope>
    <source>
        <strain evidence="3 4">CCM 7706</strain>
    </source>
</reference>
<evidence type="ECO:0000313" key="4">
    <source>
        <dbReference type="Proteomes" id="UP001589798"/>
    </source>
</evidence>
<dbReference type="Proteomes" id="UP001589798">
    <property type="component" value="Unassembled WGS sequence"/>
</dbReference>
<proteinExistence type="predicted"/>
<keyword evidence="1" id="KW-1133">Transmembrane helix</keyword>
<gene>
    <name evidence="3" type="ORF">ACFFJC_06420</name>
</gene>
<dbReference type="EMBL" id="JBHLWK010000009">
    <property type="protein sequence ID" value="MFC0203903.1"/>
    <property type="molecule type" value="Genomic_DNA"/>
</dbReference>
<name>A0ABV6CX88_9SPHN</name>
<accession>A0ABV6CX88</accession>
<protein>
    <submittedName>
        <fullName evidence="3">YcxB family protein</fullName>
    </submittedName>
</protein>
<keyword evidence="4" id="KW-1185">Reference proteome</keyword>
<sequence length="178" mass="20155">MSGQFTITLDFDEYLAANWLMVRRRMLWRGAAKFVATTSVLYSLMFIAIRFVDEGPSLIGALSEMATGVALALVVMAVLGVYWRWCIPRSARKTWPQLHLDGLPTHHEFDNRGIRIANELGSSNLEWQMLSSWTEDERLLLMFRTKAMFHAVPKAQVPADRLAALRAELVRAGVATRC</sequence>
<evidence type="ECO:0000259" key="2">
    <source>
        <dbReference type="Pfam" id="PF14317"/>
    </source>
</evidence>
<dbReference type="Pfam" id="PF14317">
    <property type="entry name" value="YcxB"/>
    <property type="match status" value="1"/>
</dbReference>
<evidence type="ECO:0000313" key="3">
    <source>
        <dbReference type="EMBL" id="MFC0203903.1"/>
    </source>
</evidence>
<dbReference type="InterPro" id="IPR025588">
    <property type="entry name" value="YcxB-like_C"/>
</dbReference>
<feature type="domain" description="YcxB-like C-terminal" evidence="2">
    <location>
        <begin position="109"/>
        <end position="167"/>
    </location>
</feature>
<keyword evidence="1" id="KW-0812">Transmembrane</keyword>
<evidence type="ECO:0000256" key="1">
    <source>
        <dbReference type="SAM" id="Phobius"/>
    </source>
</evidence>
<organism evidence="3 4">
    <name type="scientific">Novosphingobium soli</name>
    <dbReference type="NCBI Taxonomy" id="574956"/>
    <lineage>
        <taxon>Bacteria</taxon>
        <taxon>Pseudomonadati</taxon>
        <taxon>Pseudomonadota</taxon>
        <taxon>Alphaproteobacteria</taxon>
        <taxon>Sphingomonadales</taxon>
        <taxon>Sphingomonadaceae</taxon>
        <taxon>Novosphingobium</taxon>
    </lineage>
</organism>
<feature type="transmembrane region" description="Helical" evidence="1">
    <location>
        <begin position="31"/>
        <end position="52"/>
    </location>
</feature>
<comment type="caution">
    <text evidence="3">The sequence shown here is derived from an EMBL/GenBank/DDBJ whole genome shotgun (WGS) entry which is preliminary data.</text>
</comment>
<feature type="transmembrane region" description="Helical" evidence="1">
    <location>
        <begin position="58"/>
        <end position="83"/>
    </location>
</feature>
<keyword evidence="1" id="KW-0472">Membrane</keyword>
<dbReference type="RefSeq" id="WP_379486668.1">
    <property type="nucleotide sequence ID" value="NZ_JBHLWK010000009.1"/>
</dbReference>